<dbReference type="EMBL" id="AVPE01000025">
    <property type="protein sequence ID" value="KGX88749.1"/>
    <property type="molecule type" value="Genomic_DNA"/>
</dbReference>
<sequence length="84" mass="9897">MNATEMIQAMKQMDNGERIKFLEYVYHAHFSSSSDGNEKLANRYAIEEYIERDLNEEEREMVERAYENGRGDGFHEGMRKALQS</sequence>
<dbReference type="eggNOG" id="ENOG502ZHYK">
    <property type="taxonomic scope" value="Bacteria"/>
</dbReference>
<dbReference type="AlphaFoldDB" id="A0A0A5G9M6"/>
<comment type="caution">
    <text evidence="1">The sequence shown here is derived from an EMBL/GenBank/DDBJ whole genome shotgun (WGS) entry which is preliminary data.</text>
</comment>
<evidence type="ECO:0000313" key="2">
    <source>
        <dbReference type="Proteomes" id="UP000030528"/>
    </source>
</evidence>
<proteinExistence type="predicted"/>
<dbReference type="RefSeq" id="WP_026801799.1">
    <property type="nucleotide sequence ID" value="NZ_AULI01000025.1"/>
</dbReference>
<reference evidence="1 2" key="1">
    <citation type="submission" date="2013-08" db="EMBL/GenBank/DDBJ databases">
        <authorList>
            <person name="Huang J."/>
            <person name="Wang G."/>
        </authorList>
    </citation>
    <scope>NUCLEOTIDE SEQUENCE [LARGE SCALE GENOMIC DNA]</scope>
    <source>
        <strain evidence="1 2">JSM 076056</strain>
    </source>
</reference>
<name>A0A0A5G9M6_9BACI</name>
<keyword evidence="2" id="KW-1185">Reference proteome</keyword>
<gene>
    <name evidence="1" type="ORF">N781_09530</name>
</gene>
<accession>A0A0A5G9M6</accession>
<dbReference type="OrthoDB" id="9918843at2"/>
<protein>
    <submittedName>
        <fullName evidence="1">Uncharacterized protein</fullName>
    </submittedName>
</protein>
<evidence type="ECO:0000313" key="1">
    <source>
        <dbReference type="EMBL" id="KGX88749.1"/>
    </source>
</evidence>
<organism evidence="1 2">
    <name type="scientific">Pontibacillus halophilus JSM 076056 = DSM 19796</name>
    <dbReference type="NCBI Taxonomy" id="1385510"/>
    <lineage>
        <taxon>Bacteria</taxon>
        <taxon>Bacillati</taxon>
        <taxon>Bacillota</taxon>
        <taxon>Bacilli</taxon>
        <taxon>Bacillales</taxon>
        <taxon>Bacillaceae</taxon>
        <taxon>Pontibacillus</taxon>
    </lineage>
</organism>
<dbReference type="STRING" id="1385510.GCA_000425205_03631"/>
<dbReference type="Proteomes" id="UP000030528">
    <property type="component" value="Unassembled WGS sequence"/>
</dbReference>